<evidence type="ECO:0000256" key="1">
    <source>
        <dbReference type="ARBA" id="ARBA00022598"/>
    </source>
</evidence>
<keyword evidence="9 14" id="KW-0233">DNA recombination</keyword>
<keyword evidence="19" id="KW-1185">Reference proteome</keyword>
<dbReference type="GO" id="GO:0051301">
    <property type="term" value="P:cell division"/>
    <property type="evidence" value="ECO:0007669"/>
    <property type="project" value="UniProtKB-KW"/>
</dbReference>
<keyword evidence="2 14" id="KW-0132">Cell division</keyword>
<dbReference type="Gene3D" id="3.30.470.30">
    <property type="entry name" value="DNA ligase/mRNA capping enzyme"/>
    <property type="match status" value="1"/>
</dbReference>
<feature type="binding site" evidence="14">
    <location>
        <position position="301"/>
    </location>
    <ligand>
        <name>ATP</name>
        <dbReference type="ChEBI" id="CHEBI:30616"/>
    </ligand>
</feature>
<evidence type="ECO:0000256" key="7">
    <source>
        <dbReference type="ARBA" id="ARBA00022840"/>
    </source>
</evidence>
<keyword evidence="3 14" id="KW-0235">DNA replication</keyword>
<keyword evidence="10 14" id="KW-0234">DNA repair</keyword>
<proteinExistence type="inferred from homology"/>
<evidence type="ECO:0000256" key="6">
    <source>
        <dbReference type="ARBA" id="ARBA00022763"/>
    </source>
</evidence>
<dbReference type="CDD" id="cd07972">
    <property type="entry name" value="OBF_DNA_ligase_Arch_LigB"/>
    <property type="match status" value="1"/>
</dbReference>
<feature type="binding site" evidence="14">
    <location>
        <position position="232"/>
    </location>
    <ligand>
        <name>ATP</name>
        <dbReference type="ChEBI" id="CHEBI:30616"/>
    </ligand>
</feature>
<evidence type="ECO:0000313" key="19">
    <source>
        <dbReference type="Proteomes" id="UP000069205"/>
    </source>
</evidence>
<keyword evidence="4 14" id="KW-0479">Metal-binding</keyword>
<evidence type="ECO:0000256" key="16">
    <source>
        <dbReference type="RuleBase" id="RU004196"/>
    </source>
</evidence>
<feature type="binding site" evidence="14">
    <location>
        <position position="372"/>
    </location>
    <ligand>
        <name>ATP</name>
        <dbReference type="ChEBI" id="CHEBI:30616"/>
    </ligand>
</feature>
<evidence type="ECO:0000313" key="18">
    <source>
        <dbReference type="EMBL" id="ALA60496.1"/>
    </source>
</evidence>
<dbReference type="EC" id="6.5.1.1" evidence="14"/>
<feature type="binding site" evidence="14">
    <location>
        <position position="378"/>
    </location>
    <ligand>
        <name>ATP</name>
        <dbReference type="ChEBI" id="CHEBI:30616"/>
    </ligand>
</feature>
<dbReference type="GO" id="GO:0046872">
    <property type="term" value="F:metal ion binding"/>
    <property type="evidence" value="ECO:0007669"/>
    <property type="project" value="UniProtKB-KW"/>
</dbReference>
<dbReference type="PROSITE" id="PS50160">
    <property type="entry name" value="DNA_LIGASE_A3"/>
    <property type="match status" value="1"/>
</dbReference>
<comment type="similarity">
    <text evidence="14 16">Belongs to the ATP-dependent DNA ligase family.</text>
</comment>
<dbReference type="InterPro" id="IPR050191">
    <property type="entry name" value="ATP-dep_DNA_ligase"/>
</dbReference>
<keyword evidence="11 14" id="KW-0131">Cell cycle</keyword>
<keyword evidence="1 14" id="KW-0436">Ligase</keyword>
<evidence type="ECO:0000256" key="11">
    <source>
        <dbReference type="ARBA" id="ARBA00023306"/>
    </source>
</evidence>
<feature type="domain" description="ATP-dependent DNA ligase family profile" evidence="17">
    <location>
        <begin position="289"/>
        <end position="412"/>
    </location>
</feature>
<gene>
    <name evidence="14 18" type="primary">lig</name>
    <name evidence="18" type="ORF">NITMOv2_4114</name>
</gene>
<feature type="binding site" evidence="14">
    <location>
        <position position="261"/>
    </location>
    <ligand>
        <name>ATP</name>
        <dbReference type="ChEBI" id="CHEBI:30616"/>
    </ligand>
</feature>
<dbReference type="SUPFAM" id="SSF117018">
    <property type="entry name" value="ATP-dependent DNA ligase DNA-binding domain"/>
    <property type="match status" value="1"/>
</dbReference>
<dbReference type="HAMAP" id="MF_00407">
    <property type="entry name" value="DNA_ligase"/>
    <property type="match status" value="1"/>
</dbReference>
<organism evidence="18 19">
    <name type="scientific">Nitrospira moscoviensis</name>
    <dbReference type="NCBI Taxonomy" id="42253"/>
    <lineage>
        <taxon>Bacteria</taxon>
        <taxon>Pseudomonadati</taxon>
        <taxon>Nitrospirota</taxon>
        <taxon>Nitrospiria</taxon>
        <taxon>Nitrospirales</taxon>
        <taxon>Nitrospiraceae</taxon>
        <taxon>Nitrospira</taxon>
    </lineage>
</organism>
<reference evidence="18 19" key="1">
    <citation type="journal article" date="2015" name="Proc. Natl. Acad. Sci. U.S.A.">
        <title>Expanded metabolic versatility of ubiquitous nitrite-oxidizing bacteria from the genus Nitrospira.</title>
        <authorList>
            <person name="Koch H."/>
            <person name="Lucker S."/>
            <person name="Albertsen M."/>
            <person name="Kitzinger K."/>
            <person name="Herbold C."/>
            <person name="Spieck E."/>
            <person name="Nielsen P.H."/>
            <person name="Wagner M."/>
            <person name="Daims H."/>
        </authorList>
    </citation>
    <scope>NUCLEOTIDE SEQUENCE [LARGE SCALE GENOMIC DNA]</scope>
    <source>
        <strain evidence="18 19">NSP M-1</strain>
    </source>
</reference>
<keyword evidence="5 14" id="KW-0547">Nucleotide-binding</keyword>
<dbReference type="InterPro" id="IPR000977">
    <property type="entry name" value="DNA_ligase_ATP-dep"/>
</dbReference>
<evidence type="ECO:0000256" key="8">
    <source>
        <dbReference type="ARBA" id="ARBA00022842"/>
    </source>
</evidence>
<dbReference type="FunFam" id="2.40.50.140:FF:000163">
    <property type="entry name" value="Probable DNA ligase"/>
    <property type="match status" value="1"/>
</dbReference>
<evidence type="ECO:0000259" key="17">
    <source>
        <dbReference type="PROSITE" id="PS50160"/>
    </source>
</evidence>
<dbReference type="GO" id="GO:0003677">
    <property type="term" value="F:DNA binding"/>
    <property type="evidence" value="ECO:0007669"/>
    <property type="project" value="InterPro"/>
</dbReference>
<dbReference type="GO" id="GO:0006260">
    <property type="term" value="P:DNA replication"/>
    <property type="evidence" value="ECO:0007669"/>
    <property type="project" value="UniProtKB-UniRule"/>
</dbReference>
<comment type="function">
    <text evidence="13 14">DNA ligase that seals nicks in double-stranded DNA during DNA replication, DNA recombination and DNA repair.</text>
</comment>
<evidence type="ECO:0000256" key="9">
    <source>
        <dbReference type="ARBA" id="ARBA00023172"/>
    </source>
</evidence>
<dbReference type="NCBIfam" id="TIGR00574">
    <property type="entry name" value="dnl1"/>
    <property type="match status" value="1"/>
</dbReference>
<comment type="catalytic activity">
    <reaction evidence="12 14 15">
        <text>ATP + (deoxyribonucleotide)n-3'-hydroxyl + 5'-phospho-(deoxyribonucleotide)m = (deoxyribonucleotide)n+m + AMP + diphosphate.</text>
        <dbReference type="EC" id="6.5.1.1"/>
    </reaction>
</comment>
<dbReference type="AlphaFoldDB" id="A0A0K2GHU0"/>
<dbReference type="GO" id="GO:0003910">
    <property type="term" value="F:DNA ligase (ATP) activity"/>
    <property type="evidence" value="ECO:0007669"/>
    <property type="project" value="UniProtKB-UniRule"/>
</dbReference>
<dbReference type="Proteomes" id="UP000069205">
    <property type="component" value="Chromosome"/>
</dbReference>
<dbReference type="KEGG" id="nmv:NITMOv2_4114"/>
<dbReference type="NCBIfam" id="NF002868">
    <property type="entry name" value="PRK03180.1"/>
    <property type="match status" value="1"/>
</dbReference>
<evidence type="ECO:0000256" key="15">
    <source>
        <dbReference type="RuleBase" id="RU000617"/>
    </source>
</evidence>
<dbReference type="GO" id="GO:0071897">
    <property type="term" value="P:DNA biosynthetic process"/>
    <property type="evidence" value="ECO:0007669"/>
    <property type="project" value="InterPro"/>
</dbReference>
<dbReference type="Pfam" id="PF04675">
    <property type="entry name" value="DNA_ligase_A_N"/>
    <property type="match status" value="1"/>
</dbReference>
<dbReference type="Gene3D" id="2.40.50.140">
    <property type="entry name" value="Nucleic acid-binding proteins"/>
    <property type="match status" value="1"/>
</dbReference>
<evidence type="ECO:0000256" key="12">
    <source>
        <dbReference type="ARBA" id="ARBA00034003"/>
    </source>
</evidence>
<evidence type="ECO:0000256" key="14">
    <source>
        <dbReference type="HAMAP-Rule" id="MF_00407"/>
    </source>
</evidence>
<accession>A0A0K2GHU0</accession>
<keyword evidence="8 14" id="KW-0460">Magnesium</keyword>
<dbReference type="SUPFAM" id="SSF56091">
    <property type="entry name" value="DNA ligase/mRNA capping enzyme, catalytic domain"/>
    <property type="match status" value="1"/>
</dbReference>
<dbReference type="InterPro" id="IPR036599">
    <property type="entry name" value="DNA_ligase_N_sf"/>
</dbReference>
<dbReference type="STRING" id="42253.NITMOv2_4114"/>
<dbReference type="PROSITE" id="PS00697">
    <property type="entry name" value="DNA_LIGASE_A1"/>
    <property type="match status" value="1"/>
</dbReference>
<dbReference type="GO" id="GO:0006281">
    <property type="term" value="P:DNA repair"/>
    <property type="evidence" value="ECO:0007669"/>
    <property type="project" value="UniProtKB-UniRule"/>
</dbReference>
<dbReference type="Pfam" id="PF04679">
    <property type="entry name" value="DNA_ligase_A_C"/>
    <property type="match status" value="1"/>
</dbReference>
<dbReference type="InterPro" id="IPR012308">
    <property type="entry name" value="DNA_ligase_ATP-dep_N"/>
</dbReference>
<dbReference type="InterPro" id="IPR012310">
    <property type="entry name" value="DNA_ligase_ATP-dep_cent"/>
</dbReference>
<dbReference type="PATRIC" id="fig|42253.5.peg.4061"/>
<dbReference type="InterPro" id="IPR022865">
    <property type="entry name" value="DNA_ligae_ATP-dep_bac/arc"/>
</dbReference>
<dbReference type="PANTHER" id="PTHR45674">
    <property type="entry name" value="DNA LIGASE 1/3 FAMILY MEMBER"/>
    <property type="match status" value="1"/>
</dbReference>
<feature type="active site" description="N6-AMP-lysine intermediate" evidence="14">
    <location>
        <position position="212"/>
    </location>
</feature>
<feature type="binding site" evidence="14">
    <location>
        <position position="210"/>
    </location>
    <ligand>
        <name>ATP</name>
        <dbReference type="ChEBI" id="CHEBI:30616"/>
    </ligand>
</feature>
<evidence type="ECO:0000256" key="2">
    <source>
        <dbReference type="ARBA" id="ARBA00022618"/>
    </source>
</evidence>
<dbReference type="CDD" id="cd07901">
    <property type="entry name" value="Adenylation_DNA_ligase_Arch_LigB"/>
    <property type="match status" value="1"/>
</dbReference>
<dbReference type="Gene3D" id="1.10.3260.10">
    <property type="entry name" value="DNA ligase, ATP-dependent, N-terminal domain"/>
    <property type="match status" value="1"/>
</dbReference>
<feature type="binding site" evidence="14">
    <location>
        <position position="217"/>
    </location>
    <ligand>
        <name>ATP</name>
        <dbReference type="ChEBI" id="CHEBI:30616"/>
    </ligand>
</feature>
<dbReference type="OrthoDB" id="9767858at2"/>
<dbReference type="EMBL" id="CP011801">
    <property type="protein sequence ID" value="ALA60496.1"/>
    <property type="molecule type" value="Genomic_DNA"/>
</dbReference>
<keyword evidence="6 14" id="KW-0227">DNA damage</keyword>
<comment type="cofactor">
    <cofactor evidence="14">
        <name>Mg(2+)</name>
        <dbReference type="ChEBI" id="CHEBI:18420"/>
    </cofactor>
</comment>
<name>A0A0K2GHU0_NITMO</name>
<dbReference type="GO" id="GO:0006310">
    <property type="term" value="P:DNA recombination"/>
    <property type="evidence" value="ECO:0007669"/>
    <property type="project" value="UniProtKB-UniRule"/>
</dbReference>
<dbReference type="GO" id="GO:0005524">
    <property type="term" value="F:ATP binding"/>
    <property type="evidence" value="ECO:0007669"/>
    <property type="project" value="UniProtKB-UniRule"/>
</dbReference>
<dbReference type="InterPro" id="IPR012309">
    <property type="entry name" value="DNA_ligase_ATP-dep_C"/>
</dbReference>
<protein>
    <recommendedName>
        <fullName evidence="14">Probable DNA ligase</fullName>
        <ecNumber evidence="14">6.5.1.1</ecNumber>
    </recommendedName>
    <alternativeName>
        <fullName evidence="14">Polydeoxyribonucleotide synthase [ATP]</fullName>
    </alternativeName>
</protein>
<evidence type="ECO:0000256" key="4">
    <source>
        <dbReference type="ARBA" id="ARBA00022723"/>
    </source>
</evidence>
<dbReference type="RefSeq" id="WP_053381346.1">
    <property type="nucleotide sequence ID" value="NZ_CP011801.1"/>
</dbReference>
<dbReference type="InterPro" id="IPR016059">
    <property type="entry name" value="DNA_ligase_ATP-dep_CS"/>
</dbReference>
<dbReference type="InterPro" id="IPR012340">
    <property type="entry name" value="NA-bd_OB-fold"/>
</dbReference>
<dbReference type="Pfam" id="PF01068">
    <property type="entry name" value="DNA_ligase_A_M"/>
    <property type="match status" value="1"/>
</dbReference>
<keyword evidence="7 14" id="KW-0067">ATP-binding</keyword>
<evidence type="ECO:0000256" key="3">
    <source>
        <dbReference type="ARBA" id="ARBA00022705"/>
    </source>
</evidence>
<evidence type="ECO:0000256" key="13">
    <source>
        <dbReference type="ARBA" id="ARBA00054532"/>
    </source>
</evidence>
<dbReference type="PANTHER" id="PTHR45674:SF13">
    <property type="entry name" value="DNA LIGASE-RELATED"/>
    <property type="match status" value="1"/>
</dbReference>
<dbReference type="SUPFAM" id="SSF50249">
    <property type="entry name" value="Nucleic acid-binding proteins"/>
    <property type="match status" value="1"/>
</dbReference>
<sequence length="511" mass="56288">MQLARLVEVVGRVRATAKKSEKVSLLAEVLREARGRGMELAALYLTGSLSQGRIGIGWSMIQKALTGAPAIGEPLALADVDGALERLAEEQGAGSTERRVEALRRLFGRATPEERRFLSQLLVGEIRQGALEGVLLDAIAKAAHLPPADVRQASMFAPDIGALARVALEEGSPGLRRFSLTLFKPVAPMLASSAEDVDEALGRLDGAAWEYKLDGARIQVHKGGDEVRVFTRQLQDVTDRLPEIVDWARTLPAREAVLDGEALGLRPDGRPQPFQITMRRLGRQKDVAALQLEIPLSPFLFDALALDGASLLSEPYRERTRALRDLAPSVMVPRVETRDANEVRRFFHAALDAGHEGVMAKSLTAPYSAGQRGFHWLKLKEAVTLDLVILAAEWGNGRREGWLSNLHLGARDPESGRFVMLGKTFKGLTDEMLRWQTAKLLALETHRDAYTVFVRPELVAEIAFSDIQESPRYPAGLALRFARVKRYRPDKPVDQADTIQTVAALFQAQRT</sequence>
<evidence type="ECO:0000256" key="5">
    <source>
        <dbReference type="ARBA" id="ARBA00022741"/>
    </source>
</evidence>
<evidence type="ECO:0000256" key="10">
    <source>
        <dbReference type="ARBA" id="ARBA00023204"/>
    </source>
</evidence>